<evidence type="ECO:0000256" key="1">
    <source>
        <dbReference type="SAM" id="Phobius"/>
    </source>
</evidence>
<keyword evidence="1" id="KW-0472">Membrane</keyword>
<protein>
    <recommendedName>
        <fullName evidence="4">GAP family protein</fullName>
    </recommendedName>
</protein>
<dbReference type="AlphaFoldDB" id="A0A511DCU6"/>
<proteinExistence type="predicted"/>
<name>A0A511DCU6_9PSEU</name>
<dbReference type="RefSeq" id="WP_147103137.1">
    <property type="nucleotide sequence ID" value="NZ_BJVJ01000007.1"/>
</dbReference>
<evidence type="ECO:0000313" key="2">
    <source>
        <dbReference type="EMBL" id="GEL22203.1"/>
    </source>
</evidence>
<keyword evidence="3" id="KW-1185">Reference proteome</keyword>
<dbReference type="OrthoDB" id="3573818at2"/>
<keyword evidence="1" id="KW-0812">Transmembrane</keyword>
<sequence length="223" mass="23922">MSTEALLLALTTIVRPTTVAAVFAILATRTPQRLLLVYVVAAAAFSIAVGIVVMVLLRGLLSTTSSSAPRPVLDLVLGGAALGYACAAWAGWAPRRRSTRPPDEPTWTQRMLDGMTVRGAAYAGILTHLPGLVYLAALNAIVASTTDSLDRLFQVAVYTAIWCLLPLTALLMSLRRPELCQELLERLADGTRRHRRLITVVFLGVFGAYLVWSGITVLTAPPA</sequence>
<organism evidence="2 3">
    <name type="scientific">Pseudonocardia sulfidoxydans NBRC 16205</name>
    <dbReference type="NCBI Taxonomy" id="1223511"/>
    <lineage>
        <taxon>Bacteria</taxon>
        <taxon>Bacillati</taxon>
        <taxon>Actinomycetota</taxon>
        <taxon>Actinomycetes</taxon>
        <taxon>Pseudonocardiales</taxon>
        <taxon>Pseudonocardiaceae</taxon>
        <taxon>Pseudonocardia</taxon>
    </lineage>
</organism>
<evidence type="ECO:0000313" key="3">
    <source>
        <dbReference type="Proteomes" id="UP000321685"/>
    </source>
</evidence>
<feature type="transmembrane region" description="Helical" evidence="1">
    <location>
        <begin position="6"/>
        <end position="27"/>
    </location>
</feature>
<feature type="transmembrane region" description="Helical" evidence="1">
    <location>
        <begin position="195"/>
        <end position="215"/>
    </location>
</feature>
<dbReference type="Pfam" id="PF11139">
    <property type="entry name" value="SfLAP"/>
    <property type="match status" value="1"/>
</dbReference>
<evidence type="ECO:0008006" key="4">
    <source>
        <dbReference type="Google" id="ProtNLM"/>
    </source>
</evidence>
<gene>
    <name evidence="2" type="ORF">PSU4_11570</name>
</gene>
<dbReference type="EMBL" id="BJVJ01000007">
    <property type="protein sequence ID" value="GEL22203.1"/>
    <property type="molecule type" value="Genomic_DNA"/>
</dbReference>
<accession>A0A511DCU6</accession>
<feature type="transmembrane region" description="Helical" evidence="1">
    <location>
        <begin position="120"/>
        <end position="143"/>
    </location>
</feature>
<dbReference type="InterPro" id="IPR021315">
    <property type="entry name" value="Gap/Sap"/>
</dbReference>
<feature type="transmembrane region" description="Helical" evidence="1">
    <location>
        <begin position="72"/>
        <end position="92"/>
    </location>
</feature>
<feature type="transmembrane region" description="Helical" evidence="1">
    <location>
        <begin position="155"/>
        <end position="174"/>
    </location>
</feature>
<comment type="caution">
    <text evidence="2">The sequence shown here is derived from an EMBL/GenBank/DDBJ whole genome shotgun (WGS) entry which is preliminary data.</text>
</comment>
<feature type="transmembrane region" description="Helical" evidence="1">
    <location>
        <begin position="34"/>
        <end position="60"/>
    </location>
</feature>
<dbReference type="Proteomes" id="UP000321685">
    <property type="component" value="Unassembled WGS sequence"/>
</dbReference>
<reference evidence="2 3" key="1">
    <citation type="submission" date="2019-07" db="EMBL/GenBank/DDBJ databases">
        <title>Whole genome shotgun sequence of Pseudonocardia sulfidoxydans NBRC 16205.</title>
        <authorList>
            <person name="Hosoyama A."/>
            <person name="Uohara A."/>
            <person name="Ohji S."/>
            <person name="Ichikawa N."/>
        </authorList>
    </citation>
    <scope>NUCLEOTIDE SEQUENCE [LARGE SCALE GENOMIC DNA]</scope>
    <source>
        <strain evidence="2 3">NBRC 16205</strain>
    </source>
</reference>
<keyword evidence="1" id="KW-1133">Transmembrane helix</keyword>